<accession>A0A7N2LAT2</accession>
<dbReference type="Pfam" id="PF00560">
    <property type="entry name" value="LRR_1"/>
    <property type="match status" value="7"/>
</dbReference>
<keyword evidence="7" id="KW-0067">ATP-binding</keyword>
<reference evidence="14 15" key="1">
    <citation type="journal article" date="2016" name="G3 (Bethesda)">
        <title>First Draft Assembly and Annotation of the Genome of a California Endemic Oak Quercus lobata Nee (Fagaceae).</title>
        <authorList>
            <person name="Sork V.L."/>
            <person name="Fitz-Gibbon S.T."/>
            <person name="Puiu D."/>
            <person name="Crepeau M."/>
            <person name="Gugger P.F."/>
            <person name="Sherman R."/>
            <person name="Stevens K."/>
            <person name="Langley C.H."/>
            <person name="Pellegrini M."/>
            <person name="Salzberg S.L."/>
        </authorList>
    </citation>
    <scope>NUCLEOTIDE SEQUENCE [LARGE SCALE GENOMIC DNA]</scope>
    <source>
        <strain evidence="14 15">cv. SW786</strain>
    </source>
</reference>
<keyword evidence="15" id="KW-1185">Reference proteome</keyword>
<dbReference type="PANTHER" id="PTHR48062">
    <property type="entry name" value="RECEPTOR-LIKE PROTEIN 14"/>
    <property type="match status" value="1"/>
</dbReference>
<dbReference type="InterPro" id="IPR003591">
    <property type="entry name" value="Leu-rich_rpt_typical-subtyp"/>
</dbReference>
<dbReference type="FunFam" id="3.80.10.10:FF:000317">
    <property type="entry name" value="Inactive leucine-rich repeat receptor-like protein kinase"/>
    <property type="match status" value="1"/>
</dbReference>
<evidence type="ECO:0000256" key="6">
    <source>
        <dbReference type="ARBA" id="ARBA00022741"/>
    </source>
</evidence>
<dbReference type="FunCoup" id="A0A7N2LAT2">
    <property type="interactions" value="1543"/>
</dbReference>
<feature type="transmembrane region" description="Helical" evidence="11">
    <location>
        <begin position="1064"/>
        <end position="1084"/>
    </location>
</feature>
<dbReference type="EMBL" id="LRBV02000004">
    <property type="status" value="NOT_ANNOTATED_CDS"/>
    <property type="molecule type" value="Genomic_DNA"/>
</dbReference>
<dbReference type="AlphaFoldDB" id="A0A7N2LAT2"/>
<feature type="transmembrane region" description="Helical" evidence="11">
    <location>
        <begin position="1035"/>
        <end position="1057"/>
    </location>
</feature>
<dbReference type="SMART" id="SM00369">
    <property type="entry name" value="LRR_TYP"/>
    <property type="match status" value="12"/>
</dbReference>
<comment type="subcellular location">
    <subcellularLocation>
        <location evidence="1">Cell membrane</location>
        <topology evidence="1">Single-pass type I membrane protein</topology>
    </subcellularLocation>
</comment>
<proteinExistence type="inferred from homology"/>
<name>A0A7N2LAT2_QUELO</name>
<sequence>MELLRPFWWWPVVLVFIQLDMNGCFGCWEQERIALLQYKASTASYTDKYHFTSWDSDNKESDCCEWKGVKCNLKTGRVIQLALDYAMYGSDCCGWYFNASMFLPFEELQDLNLGSNSISGWVPNEGFERFSALTKLEVLHLQWNLFNTSILSSLSGITTLKELYLGFNNWNGSIPIQGFERFCALSKLEVLSLDGIKFDDSILQCLSGIASLKELDLGCYNCNSSIPNQGIERSIKQFQIQNFKQGFESLSSLSKLEVLHLDDNNFNNSFLSSLSGITSLKELDLNNNNLSGSIHIQEFEAFSNLENLYLNDNEINDFVTTKDSNILSKLQLLDLSRTKISVRILDSTAAFPSLKTLYLGNNNLKGSLTTKGWCELKNLRVIDLSYNNFEGILPSCMANLTSLEILDLSYNHLDGNIQSPLSRFSSLEYLSFSNNNFFIPSTFSFLFNLSNLQILLSDNNIIALETNSPTSIPTFQLKIFSFSNCSFNIRNSTTPRFLHYQYDLRIINLSHNKLVGQFPNWLLENNTKLEMFILNNNSFTGPFIVPYDIRPNISRIDISNNYLQGPIPTNLGLIFPNLEILNMSKNEFQGSIPSSFGNLVFLWYLDLSGNNFSGTIPMHFIMGCYKLEFLILSNNSFSGQIFPTNSNLTNLLSLHLDNNHFSGMLPTWMGNMSTLEDIVLAKNHLKGPIPIDFCKLDYLTHLDLSDNNLVGSIPSCFNSSWIRFFQLNKNCLSGPIPSAYQNNSNLLELNLRDNYLTGNIPSWIGSLSSLRILLLKANHLGGQIPIQLCHLQYLNILDLSYNKFLGPIPHCLGNIRRTNFSTASDWEHSLRYSISAGGRYWSVSSYLSSKSKTFKNPTDAYFSFDTSEDVGEEVEFSTKSRTYSYKGDILEYMFGIDLSCNNLTGKIPLELGRISSNIRALNLSHNNLSGPIPVTFSNLKQIESLDLSYNNLNGRIPPQLTEMTSLAVFSVAHNNLSGATPDRKNQFITFEESSYEGNPLLCGPPLHNGCDKMRPPSTMSVDNEGEGGSFMDMSVFYISFVVAYITILLGIVAVLYINPYWRKAWFNLIEVCLDTCYCFVVVHYHKVFDFGLA</sequence>
<evidence type="ECO:0000256" key="12">
    <source>
        <dbReference type="SAM" id="SignalP"/>
    </source>
</evidence>
<keyword evidence="6" id="KW-0547">Nucleotide-binding</keyword>
<protein>
    <recommendedName>
        <fullName evidence="13">Leucine-rich repeat-containing N-terminal plant-type domain-containing protein</fullName>
    </recommendedName>
</protein>
<evidence type="ECO:0000313" key="14">
    <source>
        <dbReference type="EnsemblPlants" id="QL04p003852:mrna"/>
    </source>
</evidence>
<evidence type="ECO:0000256" key="10">
    <source>
        <dbReference type="ARBA" id="ARBA00023180"/>
    </source>
</evidence>
<evidence type="ECO:0000256" key="3">
    <source>
        <dbReference type="ARBA" id="ARBA00022614"/>
    </source>
</evidence>
<dbReference type="SUPFAM" id="SSF52058">
    <property type="entry name" value="L domain-like"/>
    <property type="match status" value="4"/>
</dbReference>
<dbReference type="Pfam" id="PF08263">
    <property type="entry name" value="LRRNT_2"/>
    <property type="match status" value="1"/>
</dbReference>
<feature type="signal peptide" evidence="12">
    <location>
        <begin position="1"/>
        <end position="26"/>
    </location>
</feature>
<organism evidence="14 15">
    <name type="scientific">Quercus lobata</name>
    <name type="common">Valley oak</name>
    <dbReference type="NCBI Taxonomy" id="97700"/>
    <lineage>
        <taxon>Eukaryota</taxon>
        <taxon>Viridiplantae</taxon>
        <taxon>Streptophyta</taxon>
        <taxon>Embryophyta</taxon>
        <taxon>Tracheophyta</taxon>
        <taxon>Spermatophyta</taxon>
        <taxon>Magnoliopsida</taxon>
        <taxon>eudicotyledons</taxon>
        <taxon>Gunneridae</taxon>
        <taxon>Pentapetalae</taxon>
        <taxon>rosids</taxon>
        <taxon>fabids</taxon>
        <taxon>Fagales</taxon>
        <taxon>Fagaceae</taxon>
        <taxon>Quercus</taxon>
    </lineage>
</organism>
<feature type="domain" description="Leucine-rich repeat-containing N-terminal plant-type" evidence="13">
    <location>
        <begin position="30"/>
        <end position="72"/>
    </location>
</feature>
<dbReference type="FunFam" id="3.80.10.10:FF:000111">
    <property type="entry name" value="LRR receptor-like serine/threonine-protein kinase ERECTA"/>
    <property type="match status" value="1"/>
</dbReference>
<dbReference type="GO" id="GO:0005886">
    <property type="term" value="C:plasma membrane"/>
    <property type="evidence" value="ECO:0007669"/>
    <property type="project" value="UniProtKB-SubCell"/>
</dbReference>
<reference evidence="14" key="2">
    <citation type="submission" date="2021-01" db="UniProtKB">
        <authorList>
            <consortium name="EnsemblPlants"/>
        </authorList>
    </citation>
    <scope>IDENTIFICATION</scope>
</reference>
<comment type="similarity">
    <text evidence="2">Belongs to the RLP family.</text>
</comment>
<keyword evidence="12" id="KW-0732">Signal</keyword>
<evidence type="ECO:0000256" key="11">
    <source>
        <dbReference type="SAM" id="Phobius"/>
    </source>
</evidence>
<dbReference type="InParanoid" id="A0A7N2LAT2"/>
<evidence type="ECO:0000313" key="15">
    <source>
        <dbReference type="Proteomes" id="UP000594261"/>
    </source>
</evidence>
<dbReference type="Proteomes" id="UP000594261">
    <property type="component" value="Chromosome 4"/>
</dbReference>
<keyword evidence="4 11" id="KW-0812">Transmembrane</keyword>
<keyword evidence="10" id="KW-0325">Glycoprotein</keyword>
<keyword evidence="9 11" id="KW-0472">Membrane</keyword>
<evidence type="ECO:0000256" key="4">
    <source>
        <dbReference type="ARBA" id="ARBA00022692"/>
    </source>
</evidence>
<feature type="chain" id="PRO_5029835699" description="Leucine-rich repeat-containing N-terminal plant-type domain-containing protein" evidence="12">
    <location>
        <begin position="27"/>
        <end position="1093"/>
    </location>
</feature>
<dbReference type="OMA" id="HIMNARL"/>
<keyword evidence="5" id="KW-0677">Repeat</keyword>
<dbReference type="InterPro" id="IPR032675">
    <property type="entry name" value="LRR_dom_sf"/>
</dbReference>
<dbReference type="PANTHER" id="PTHR48062:SF21">
    <property type="entry name" value="RECEPTOR-LIKE PROTEIN 12"/>
    <property type="match status" value="1"/>
</dbReference>
<dbReference type="EnsemblPlants" id="QL04p003852:mrna">
    <property type="protein sequence ID" value="QL04p003852:mrna"/>
    <property type="gene ID" value="QL04p003852"/>
</dbReference>
<keyword evidence="3" id="KW-0433">Leucine-rich repeat</keyword>
<evidence type="ECO:0000259" key="13">
    <source>
        <dbReference type="Pfam" id="PF08263"/>
    </source>
</evidence>
<dbReference type="InterPro" id="IPR013210">
    <property type="entry name" value="LRR_N_plant-typ"/>
</dbReference>
<evidence type="ECO:0000256" key="7">
    <source>
        <dbReference type="ARBA" id="ARBA00022840"/>
    </source>
</evidence>
<evidence type="ECO:0000256" key="8">
    <source>
        <dbReference type="ARBA" id="ARBA00022989"/>
    </source>
</evidence>
<evidence type="ECO:0000256" key="9">
    <source>
        <dbReference type="ARBA" id="ARBA00023136"/>
    </source>
</evidence>
<dbReference type="Gramene" id="QL04p003852:mrna">
    <property type="protein sequence ID" value="QL04p003852:mrna"/>
    <property type="gene ID" value="QL04p003852"/>
</dbReference>
<dbReference type="SMART" id="SM00365">
    <property type="entry name" value="LRR_SD22"/>
    <property type="match status" value="4"/>
</dbReference>
<keyword evidence="8 11" id="KW-1133">Transmembrane helix</keyword>
<evidence type="ECO:0000256" key="2">
    <source>
        <dbReference type="ARBA" id="ARBA00009592"/>
    </source>
</evidence>
<dbReference type="Gene3D" id="3.80.10.10">
    <property type="entry name" value="Ribonuclease Inhibitor"/>
    <property type="match status" value="6"/>
</dbReference>
<dbReference type="Pfam" id="PF13855">
    <property type="entry name" value="LRR_8"/>
    <property type="match status" value="3"/>
</dbReference>
<dbReference type="InterPro" id="IPR001611">
    <property type="entry name" value="Leu-rich_rpt"/>
</dbReference>
<evidence type="ECO:0000256" key="1">
    <source>
        <dbReference type="ARBA" id="ARBA00004251"/>
    </source>
</evidence>
<dbReference type="PRINTS" id="PR00019">
    <property type="entry name" value="LEURICHRPT"/>
</dbReference>
<dbReference type="InterPro" id="IPR051502">
    <property type="entry name" value="RLP_Defense_Trigger"/>
</dbReference>
<dbReference type="GO" id="GO:0005524">
    <property type="term" value="F:ATP binding"/>
    <property type="evidence" value="ECO:0007669"/>
    <property type="project" value="UniProtKB-KW"/>
</dbReference>
<evidence type="ECO:0000256" key="5">
    <source>
        <dbReference type="ARBA" id="ARBA00022737"/>
    </source>
</evidence>